<proteinExistence type="predicted"/>
<dbReference type="RefSeq" id="WP_213515713.1">
    <property type="nucleotide sequence ID" value="NZ_BOSE01000004.1"/>
</dbReference>
<dbReference type="SUPFAM" id="SSF52540">
    <property type="entry name" value="P-loop containing nucleoside triphosphate hydrolases"/>
    <property type="match status" value="1"/>
</dbReference>
<dbReference type="Pfam" id="PF00005">
    <property type="entry name" value="ABC_tran"/>
    <property type="match status" value="1"/>
</dbReference>
<dbReference type="Gene3D" id="3.40.50.300">
    <property type="entry name" value="P-loop containing nucleotide triphosphate hydrolases"/>
    <property type="match status" value="1"/>
</dbReference>
<dbReference type="Proteomes" id="UP000683139">
    <property type="component" value="Unassembled WGS sequence"/>
</dbReference>
<dbReference type="SMART" id="SM00382">
    <property type="entry name" value="AAA"/>
    <property type="match status" value="1"/>
</dbReference>
<dbReference type="EMBL" id="BOSE01000004">
    <property type="protein sequence ID" value="GIP16962.1"/>
    <property type="molecule type" value="Genomic_DNA"/>
</dbReference>
<gene>
    <name evidence="4" type="ORF">J40TS1_26040</name>
</gene>
<accession>A0A919YPJ1</accession>
<keyword evidence="1" id="KW-0547">Nucleotide-binding</keyword>
<dbReference type="PANTHER" id="PTHR43582">
    <property type="entry name" value="LINEARMYCIN RESISTANCE ATP-BINDING PROTEIN LNRL"/>
    <property type="match status" value="1"/>
</dbReference>
<dbReference type="PROSITE" id="PS00211">
    <property type="entry name" value="ABC_TRANSPORTER_1"/>
    <property type="match status" value="1"/>
</dbReference>
<name>A0A919YPJ1_9BACL</name>
<evidence type="ECO:0000313" key="5">
    <source>
        <dbReference type="Proteomes" id="UP000683139"/>
    </source>
</evidence>
<keyword evidence="2 4" id="KW-0067">ATP-binding</keyword>
<protein>
    <submittedName>
        <fullName evidence="4">ABC transporter, ATP-binding protein</fullName>
    </submittedName>
</protein>
<keyword evidence="5" id="KW-1185">Reference proteome</keyword>
<dbReference type="InterPro" id="IPR003439">
    <property type="entry name" value="ABC_transporter-like_ATP-bd"/>
</dbReference>
<feature type="domain" description="ABC transporter" evidence="3">
    <location>
        <begin position="5"/>
        <end position="236"/>
    </location>
</feature>
<evidence type="ECO:0000313" key="4">
    <source>
        <dbReference type="EMBL" id="GIP16962.1"/>
    </source>
</evidence>
<dbReference type="GO" id="GO:0016887">
    <property type="term" value="F:ATP hydrolysis activity"/>
    <property type="evidence" value="ECO:0007669"/>
    <property type="project" value="InterPro"/>
</dbReference>
<dbReference type="GO" id="GO:0005524">
    <property type="term" value="F:ATP binding"/>
    <property type="evidence" value="ECO:0007669"/>
    <property type="project" value="UniProtKB-KW"/>
</dbReference>
<dbReference type="InterPro" id="IPR003593">
    <property type="entry name" value="AAA+_ATPase"/>
</dbReference>
<sequence>MKVALQLDNVFKQYKAGKQAVNGVSFRVAEGSCFGLLGPNGAGKSTIMKLIAGIIPLDQGEITLLERPIAQMRGRLGQSVGYVPQEITLYESLNAWQNLHFFGKMYGLRGKHLQERIALVLEQVGLSERARDKVGSYSGGMKRRINIAAALLHEPKLVVLDEPTVGIDPQSRNHIFELIRGMQKAGITVLYSTHYMEEVELLCDELAILDHGRVIAAGELREVLGQHMGSAVYVEVDNWQGPEQLFANAKVRAEGNGWLIEGSSALQIMHELTGALLQSGHQVRALELQQPTLESVFIKLTGAALRD</sequence>
<dbReference type="InterPro" id="IPR017871">
    <property type="entry name" value="ABC_transporter-like_CS"/>
</dbReference>
<dbReference type="PROSITE" id="PS50893">
    <property type="entry name" value="ABC_TRANSPORTER_2"/>
    <property type="match status" value="1"/>
</dbReference>
<evidence type="ECO:0000259" key="3">
    <source>
        <dbReference type="PROSITE" id="PS50893"/>
    </source>
</evidence>
<evidence type="ECO:0000256" key="2">
    <source>
        <dbReference type="ARBA" id="ARBA00022840"/>
    </source>
</evidence>
<organism evidence="4 5">
    <name type="scientific">Paenibacillus montaniterrae</name>
    <dbReference type="NCBI Taxonomy" id="429341"/>
    <lineage>
        <taxon>Bacteria</taxon>
        <taxon>Bacillati</taxon>
        <taxon>Bacillota</taxon>
        <taxon>Bacilli</taxon>
        <taxon>Bacillales</taxon>
        <taxon>Paenibacillaceae</taxon>
        <taxon>Paenibacillus</taxon>
    </lineage>
</organism>
<dbReference type="InterPro" id="IPR027417">
    <property type="entry name" value="P-loop_NTPase"/>
</dbReference>
<reference evidence="4" key="1">
    <citation type="submission" date="2021-03" db="EMBL/GenBank/DDBJ databases">
        <title>Antimicrobial resistance genes in bacteria isolated from Japanese honey, and their potential for conferring macrolide and lincosamide resistance in the American foulbrood pathogen Paenibacillus larvae.</title>
        <authorList>
            <person name="Okamoto M."/>
            <person name="Kumagai M."/>
            <person name="Kanamori H."/>
            <person name="Takamatsu D."/>
        </authorList>
    </citation>
    <scope>NUCLEOTIDE SEQUENCE</scope>
    <source>
        <strain evidence="4">J40TS1</strain>
    </source>
</reference>
<dbReference type="PANTHER" id="PTHR43582:SF2">
    <property type="entry name" value="LINEARMYCIN RESISTANCE ATP-BINDING PROTEIN LNRL"/>
    <property type="match status" value="1"/>
</dbReference>
<comment type="caution">
    <text evidence="4">The sequence shown here is derived from an EMBL/GenBank/DDBJ whole genome shotgun (WGS) entry which is preliminary data.</text>
</comment>
<dbReference type="AlphaFoldDB" id="A0A919YPJ1"/>
<evidence type="ECO:0000256" key="1">
    <source>
        <dbReference type="ARBA" id="ARBA00022741"/>
    </source>
</evidence>